<evidence type="ECO:0000256" key="5">
    <source>
        <dbReference type="ARBA" id="ARBA00022502"/>
    </source>
</evidence>
<feature type="transmembrane region" description="Helical" evidence="12">
    <location>
        <begin position="445"/>
        <end position="464"/>
    </location>
</feature>
<dbReference type="PANTHER" id="PTHR12468:SF2">
    <property type="entry name" value="GPI MANNOSYLTRANSFERASE 2"/>
    <property type="match status" value="1"/>
</dbReference>
<evidence type="ECO:0000256" key="7">
    <source>
        <dbReference type="ARBA" id="ARBA00022679"/>
    </source>
</evidence>
<dbReference type="InterPro" id="IPR007315">
    <property type="entry name" value="PIG-V/Gpi18"/>
</dbReference>
<comment type="caution">
    <text evidence="13">The sequence shown here is derived from an EMBL/GenBank/DDBJ whole genome shotgun (WGS) entry which is preliminary data.</text>
</comment>
<dbReference type="Proteomes" id="UP000283895">
    <property type="component" value="Unassembled WGS sequence"/>
</dbReference>
<keyword evidence="6 12" id="KW-0328">Glycosyltransferase</keyword>
<sequence length="467" mass="49708">MPTVNNNGHPYRTLTTVFVAWKVFLLAIAAGSQVGPTYDTSSSLLAPDGAAAAAAAAATATATAPGSGLGSVGGLVTRLTSWDAIYFVRSAQRGYLFEQEWAFSSALPNCISLIIRALQALGVASLADAEPLIGVIFSTTCHLLSALVLYRLGSHIWKDTRWALVAALLHVLSPAGLFLSAPYAESACSLLSFSGWLLLVKSCSSSSSSSSSSSPVSKTKRDALTVAAGVTFGLATYFRTNGLLNGAPFAFDFLLTLYNLVEDLDARRTAGYLRRLVVLGVSGVAVAAGSVVPQVLAYQLYCTGSAEVRPWCAGLVPSIYNHVQRQYWNTGFLRYWTLSNTPLFLLAAPMLFVMGKSGKDVYFLVSGLPQAGGQDGSSSNPGGQQQRLQLVVRSMVFAQVMIVILAFTGYHVQIITRLSSGYPVWYWWVAACLKSPKTRGLGSGLVVFMVMYASIQAVLFASFLPPA</sequence>
<dbReference type="UniPathway" id="UPA00196"/>
<evidence type="ECO:0000256" key="8">
    <source>
        <dbReference type="ARBA" id="ARBA00022692"/>
    </source>
</evidence>
<keyword evidence="10 12" id="KW-1133">Transmembrane helix</keyword>
<evidence type="ECO:0000256" key="3">
    <source>
        <dbReference type="ARBA" id="ARBA00008698"/>
    </source>
</evidence>
<comment type="function">
    <text evidence="12">Mannosyltransferase involved in glycosylphosphatidylinositol-anchor biosynthesis.</text>
</comment>
<dbReference type="OrthoDB" id="10252502at2759"/>
<dbReference type="Pfam" id="PF04188">
    <property type="entry name" value="Mannosyl_trans2"/>
    <property type="match status" value="1"/>
</dbReference>
<reference evidence="13 14" key="1">
    <citation type="submission" date="2015-09" db="EMBL/GenBank/DDBJ databases">
        <title>Host preference determinants of Valsa canker pathogens revealed by comparative genomics.</title>
        <authorList>
            <person name="Yin Z."/>
            <person name="Huang L."/>
        </authorList>
    </citation>
    <scope>NUCLEOTIDE SEQUENCE [LARGE SCALE GENOMIC DNA]</scope>
    <source>
        <strain evidence="13 14">03-1</strain>
    </source>
</reference>
<comment type="pathway">
    <text evidence="2 12">Glycolipid biosynthesis; glycosylphosphatidylinositol-anchor biosynthesis.</text>
</comment>
<dbReference type="GO" id="GO:0006506">
    <property type="term" value="P:GPI anchor biosynthetic process"/>
    <property type="evidence" value="ECO:0007669"/>
    <property type="project" value="UniProtKB-UniPathway"/>
</dbReference>
<keyword evidence="5 12" id="KW-0337">GPI-anchor biosynthesis</keyword>
<organism evidence="13 14">
    <name type="scientific">Cytospora schulzeri</name>
    <dbReference type="NCBI Taxonomy" id="448051"/>
    <lineage>
        <taxon>Eukaryota</taxon>
        <taxon>Fungi</taxon>
        <taxon>Dikarya</taxon>
        <taxon>Ascomycota</taxon>
        <taxon>Pezizomycotina</taxon>
        <taxon>Sordariomycetes</taxon>
        <taxon>Sordariomycetidae</taxon>
        <taxon>Diaporthales</taxon>
        <taxon>Cytosporaceae</taxon>
        <taxon>Cytospora</taxon>
    </lineage>
</organism>
<proteinExistence type="inferred from homology"/>
<accession>A0A423V951</accession>
<evidence type="ECO:0000256" key="11">
    <source>
        <dbReference type="ARBA" id="ARBA00023136"/>
    </source>
</evidence>
<feature type="transmembrane region" description="Helical" evidence="12">
    <location>
        <begin position="273"/>
        <end position="292"/>
    </location>
</feature>
<feature type="transmembrane region" description="Helical" evidence="12">
    <location>
        <begin position="390"/>
        <end position="408"/>
    </location>
</feature>
<feature type="transmembrane region" description="Helical" evidence="12">
    <location>
        <begin position="335"/>
        <end position="354"/>
    </location>
</feature>
<keyword evidence="11 12" id="KW-0472">Membrane</keyword>
<dbReference type="EC" id="2.4.1.-" evidence="12"/>
<keyword evidence="14" id="KW-1185">Reference proteome</keyword>
<comment type="similarity">
    <text evidence="3 12">Belongs to the PIGV family.</text>
</comment>
<dbReference type="AlphaFoldDB" id="A0A423V951"/>
<evidence type="ECO:0000256" key="10">
    <source>
        <dbReference type="ARBA" id="ARBA00022989"/>
    </source>
</evidence>
<dbReference type="PANTHER" id="PTHR12468">
    <property type="entry name" value="GPI MANNOSYLTRANSFERASE 2"/>
    <property type="match status" value="1"/>
</dbReference>
<evidence type="ECO:0000313" key="14">
    <source>
        <dbReference type="Proteomes" id="UP000283895"/>
    </source>
</evidence>
<name>A0A423V951_9PEZI</name>
<feature type="transmembrane region" description="Helical" evidence="12">
    <location>
        <begin position="106"/>
        <end position="126"/>
    </location>
</feature>
<dbReference type="GO" id="GO:0000009">
    <property type="term" value="F:alpha-1,6-mannosyltransferase activity"/>
    <property type="evidence" value="ECO:0007669"/>
    <property type="project" value="InterPro"/>
</dbReference>
<feature type="transmembrane region" description="Helical" evidence="12">
    <location>
        <begin position="162"/>
        <end position="184"/>
    </location>
</feature>
<evidence type="ECO:0000256" key="4">
    <source>
        <dbReference type="ARBA" id="ARBA00013795"/>
    </source>
</evidence>
<feature type="transmembrane region" description="Helical" evidence="12">
    <location>
        <begin position="132"/>
        <end position="150"/>
    </location>
</feature>
<keyword evidence="9 12" id="KW-0256">Endoplasmic reticulum</keyword>
<protein>
    <recommendedName>
        <fullName evidence="4 12">GPI mannosyltransferase 2</fullName>
        <ecNumber evidence="12">2.4.1.-</ecNumber>
    </recommendedName>
</protein>
<keyword evidence="8 12" id="KW-0812">Transmembrane</keyword>
<evidence type="ECO:0000256" key="1">
    <source>
        <dbReference type="ARBA" id="ARBA00004477"/>
    </source>
</evidence>
<comment type="subcellular location">
    <subcellularLocation>
        <location evidence="1 12">Endoplasmic reticulum membrane</location>
        <topology evidence="1 12">Multi-pass membrane protein</topology>
    </subcellularLocation>
</comment>
<evidence type="ECO:0000313" key="13">
    <source>
        <dbReference type="EMBL" id="ROV87423.1"/>
    </source>
</evidence>
<dbReference type="GO" id="GO:0005789">
    <property type="term" value="C:endoplasmic reticulum membrane"/>
    <property type="evidence" value="ECO:0007669"/>
    <property type="project" value="UniProtKB-SubCell"/>
</dbReference>
<evidence type="ECO:0000256" key="2">
    <source>
        <dbReference type="ARBA" id="ARBA00004687"/>
    </source>
</evidence>
<evidence type="ECO:0000256" key="6">
    <source>
        <dbReference type="ARBA" id="ARBA00022676"/>
    </source>
</evidence>
<evidence type="ECO:0000256" key="9">
    <source>
        <dbReference type="ARBA" id="ARBA00022824"/>
    </source>
</evidence>
<keyword evidence="7 12" id="KW-0808">Transferase</keyword>
<evidence type="ECO:0000256" key="12">
    <source>
        <dbReference type="RuleBase" id="RU363112"/>
    </source>
</evidence>
<dbReference type="GO" id="GO:0004376">
    <property type="term" value="F:GPI mannosyltransferase activity"/>
    <property type="evidence" value="ECO:0007669"/>
    <property type="project" value="InterPro"/>
</dbReference>
<dbReference type="STRING" id="356882.A0A423V951"/>
<dbReference type="EMBL" id="LKEA01000096">
    <property type="protein sequence ID" value="ROV87423.1"/>
    <property type="molecule type" value="Genomic_DNA"/>
</dbReference>
<comment type="caution">
    <text evidence="12">Lacks conserved residue(s) required for the propagation of feature annotation.</text>
</comment>
<gene>
    <name evidence="13" type="ORF">VMCG_10718</name>
</gene>
<dbReference type="GO" id="GO:0031501">
    <property type="term" value="C:mannosyltransferase complex"/>
    <property type="evidence" value="ECO:0007669"/>
    <property type="project" value="TreeGrafter"/>
</dbReference>